<protein>
    <submittedName>
        <fullName evidence="3">Acetyltransferase domain-containing protein</fullName>
    </submittedName>
</protein>
<evidence type="ECO:0000256" key="1">
    <source>
        <dbReference type="SAM" id="MobiDB-lite"/>
    </source>
</evidence>
<dbReference type="SUPFAM" id="SSF49695">
    <property type="entry name" value="gamma-Crystallin-like"/>
    <property type="match status" value="1"/>
</dbReference>
<dbReference type="EMBL" id="CQBM01000002">
    <property type="protein sequence ID" value="CNH81004.1"/>
    <property type="molecule type" value="Genomic_DNA"/>
</dbReference>
<dbReference type="SUPFAM" id="SSF55729">
    <property type="entry name" value="Acyl-CoA N-acyltransferases (Nat)"/>
    <property type="match status" value="1"/>
</dbReference>
<sequence>MQIALKLLAISVLTISKFAYSDETKVCFYTEDNYQGESSCFSSGDQVDLYNKHRESSYSEDNWPIIDNDSTRSIKIPQGMMTKIYSNDSYNPPFYSLTESVNADKLSSLEMYNEITGIKVSENKQLNCDQKCTIFDTYKINLAESFGDYWDDERLPNKQILLVFNSPNQGKDDSYSVSLSLGPSISMIQKGINFSDYNMFNKFMFAHKDNADELSFIIQVNDDIVQIQYIQTLDDELVDISPIISFQWLFNIDVEPEIIIKNYNDLGPLILNKAILAADSGDHNWAKRDLSQTSQIICSFVPFLNIYNYITHGSCRQLSNIVYSAANYFRSNTKGKTLHIAGESRPLKEQPSINTDLDPDPDPDPDQKEFFDNQMTLTYIDSTKSQQSLSLPAVAKTCMIPIYSLLHSRHSRQIRPHCIDWTLDIMTDFTLLFGASLDTWNSDYFSRVINTIIRTGSTGAAIAMEHVDTERRLSQAVRESMITQSSGNALSQIKTAFDYAQLSYLNHSFYYASDDMPDKVEQLPLGIYELLLESFIFKPTVPQVMEHGQLVAHPEIDFEFEIIATPTPEEVEKLSAAEIEKNQASREQLIETIVQWVEQYQSAHIEQLDNPDEASALNKTRHAGNIVTGIIHRRLIIKRPGEIYIVVKFRGEIIAIVLADRFNNRDQVELVASATQPDYVLSPYAEGTVRGAGTAAVSVLARYLQQQGAKILFSEVISEPSARVKQKVGFTFKSEF</sequence>
<evidence type="ECO:0000313" key="3">
    <source>
        <dbReference type="EMBL" id="CNH81004.1"/>
    </source>
</evidence>
<reference evidence="3 4" key="1">
    <citation type="submission" date="2015-03" db="EMBL/GenBank/DDBJ databases">
        <authorList>
            <consortium name="Pathogen Informatics"/>
            <person name="Murphy D."/>
        </authorList>
    </citation>
    <scope>NUCLEOTIDE SEQUENCE [LARGE SCALE GENOMIC DNA]</scope>
    <source>
        <strain evidence="3 4">FE82747</strain>
    </source>
</reference>
<feature type="signal peptide" evidence="2">
    <location>
        <begin position="1"/>
        <end position="21"/>
    </location>
</feature>
<dbReference type="AlphaFoldDB" id="A0AA36LPY4"/>
<feature type="chain" id="PRO_5041445767" evidence="2">
    <location>
        <begin position="22"/>
        <end position="736"/>
    </location>
</feature>
<dbReference type="Gene3D" id="2.60.20.10">
    <property type="entry name" value="Crystallins"/>
    <property type="match status" value="1"/>
</dbReference>
<name>A0AA36LPY4_YERMO</name>
<comment type="caution">
    <text evidence="3">The sequence shown here is derived from an EMBL/GenBank/DDBJ whole genome shotgun (WGS) entry which is preliminary data.</text>
</comment>
<proteinExistence type="predicted"/>
<evidence type="ECO:0000256" key="2">
    <source>
        <dbReference type="SAM" id="SignalP"/>
    </source>
</evidence>
<gene>
    <name evidence="3" type="ORF">ERS008502_01400</name>
</gene>
<feature type="region of interest" description="Disordered" evidence="1">
    <location>
        <begin position="345"/>
        <end position="365"/>
    </location>
</feature>
<accession>A0AA36LPY4</accession>
<keyword evidence="2" id="KW-0732">Signal</keyword>
<dbReference type="RefSeq" id="WP_253271845.1">
    <property type="nucleotide sequence ID" value="NZ_CABMMJ010000002.1"/>
</dbReference>
<dbReference type="Proteomes" id="UP000040841">
    <property type="component" value="Unassembled WGS sequence"/>
</dbReference>
<dbReference type="InterPro" id="IPR016181">
    <property type="entry name" value="Acyl_CoA_acyltransferase"/>
</dbReference>
<evidence type="ECO:0000313" key="4">
    <source>
        <dbReference type="Proteomes" id="UP000040841"/>
    </source>
</evidence>
<dbReference type="InterPro" id="IPR011024">
    <property type="entry name" value="G_crystallin-like"/>
</dbReference>
<organism evidence="3 4">
    <name type="scientific">Yersinia mollaretii</name>
    <dbReference type="NCBI Taxonomy" id="33060"/>
    <lineage>
        <taxon>Bacteria</taxon>
        <taxon>Pseudomonadati</taxon>
        <taxon>Pseudomonadota</taxon>
        <taxon>Gammaproteobacteria</taxon>
        <taxon>Enterobacterales</taxon>
        <taxon>Yersiniaceae</taxon>
        <taxon>Yersinia</taxon>
    </lineage>
</organism>